<dbReference type="InterPro" id="IPR002048">
    <property type="entry name" value="EF_hand_dom"/>
</dbReference>
<name>C1FD69_MICCC</name>
<organism evidence="4 5">
    <name type="scientific">Micromonas commoda (strain RCC299 / NOUM17 / CCMP2709)</name>
    <name type="common">Picoplanktonic green alga</name>
    <dbReference type="NCBI Taxonomy" id="296587"/>
    <lineage>
        <taxon>Eukaryota</taxon>
        <taxon>Viridiplantae</taxon>
        <taxon>Chlorophyta</taxon>
        <taxon>Mamiellophyceae</taxon>
        <taxon>Mamiellales</taxon>
        <taxon>Mamiellaceae</taxon>
        <taxon>Micromonas</taxon>
    </lineage>
</organism>
<dbReference type="InParanoid" id="C1FD69"/>
<dbReference type="STRING" id="296587.C1FD69"/>
<gene>
    <name evidence="4" type="primary">ODA-DC3</name>
    <name evidence="4" type="ORF">MICPUN_113454</name>
</gene>
<evidence type="ECO:0000256" key="1">
    <source>
        <dbReference type="ARBA" id="ARBA00022737"/>
    </source>
</evidence>
<dbReference type="SMART" id="SM00054">
    <property type="entry name" value="EFh"/>
    <property type="match status" value="3"/>
</dbReference>
<evidence type="ECO:0000313" key="5">
    <source>
        <dbReference type="Proteomes" id="UP000002009"/>
    </source>
</evidence>
<dbReference type="RefSeq" id="XP_002507083.1">
    <property type="nucleotide sequence ID" value="XM_002507037.1"/>
</dbReference>
<evidence type="ECO:0000313" key="4">
    <source>
        <dbReference type="EMBL" id="ACO68341.1"/>
    </source>
</evidence>
<sequence length="170" mass="19639">MAQDARERFAKKNEAEDLRRAFDKLDTKGDGKIDAQELREVLLLLRHETKKSEVEDIIWEVDDDSDKCVSWSEFQAMCHRCRVDQTGYEPRRLFNIVEFIMNDRDGSGSVSVEEATQILYLRFGNGLLDKRLEDIFGTSDTNSTKDLSLTEFLKSATSSWCFKQLRSKVA</sequence>
<dbReference type="InterPro" id="IPR050145">
    <property type="entry name" value="Centrin_CML-like"/>
</dbReference>
<dbReference type="PROSITE" id="PS50222">
    <property type="entry name" value="EF_HAND_2"/>
    <property type="match status" value="1"/>
</dbReference>
<keyword evidence="2" id="KW-0106">Calcium</keyword>
<dbReference type="InterPro" id="IPR011992">
    <property type="entry name" value="EF-hand-dom_pair"/>
</dbReference>
<dbReference type="PROSITE" id="PS00018">
    <property type="entry name" value="EF_HAND_1"/>
    <property type="match status" value="2"/>
</dbReference>
<dbReference type="FunFam" id="1.10.238.10:FF:000178">
    <property type="entry name" value="Calmodulin-2 A"/>
    <property type="match status" value="1"/>
</dbReference>
<dbReference type="GeneID" id="8250019"/>
<evidence type="ECO:0000259" key="3">
    <source>
        <dbReference type="PROSITE" id="PS50222"/>
    </source>
</evidence>
<protein>
    <submittedName>
        <fullName evidence="4">Outer dynein arm docking complex 3</fullName>
    </submittedName>
</protein>
<proteinExistence type="predicted"/>
<accession>C1FD69</accession>
<dbReference type="GO" id="GO:0043226">
    <property type="term" value="C:organelle"/>
    <property type="evidence" value="ECO:0007669"/>
    <property type="project" value="UniProtKB-ARBA"/>
</dbReference>
<reference evidence="4 5" key="1">
    <citation type="journal article" date="2009" name="Science">
        <title>Green evolution and dynamic adaptations revealed by genomes of the marine picoeukaryotes Micromonas.</title>
        <authorList>
            <person name="Worden A.Z."/>
            <person name="Lee J.H."/>
            <person name="Mock T."/>
            <person name="Rouze P."/>
            <person name="Simmons M.P."/>
            <person name="Aerts A.L."/>
            <person name="Allen A.E."/>
            <person name="Cuvelier M.L."/>
            <person name="Derelle E."/>
            <person name="Everett M.V."/>
            <person name="Foulon E."/>
            <person name="Grimwood J."/>
            <person name="Gundlach H."/>
            <person name="Henrissat B."/>
            <person name="Napoli C."/>
            <person name="McDonald S.M."/>
            <person name="Parker M.S."/>
            <person name="Rombauts S."/>
            <person name="Salamov A."/>
            <person name="Von Dassow P."/>
            <person name="Badger J.H."/>
            <person name="Coutinho P.M."/>
            <person name="Demir E."/>
            <person name="Dubchak I."/>
            <person name="Gentemann C."/>
            <person name="Eikrem W."/>
            <person name="Gready J.E."/>
            <person name="John U."/>
            <person name="Lanier W."/>
            <person name="Lindquist E.A."/>
            <person name="Lucas S."/>
            <person name="Mayer K.F."/>
            <person name="Moreau H."/>
            <person name="Not F."/>
            <person name="Otillar R."/>
            <person name="Panaud O."/>
            <person name="Pangilinan J."/>
            <person name="Paulsen I."/>
            <person name="Piegu B."/>
            <person name="Poliakov A."/>
            <person name="Robbens S."/>
            <person name="Schmutz J."/>
            <person name="Toulza E."/>
            <person name="Wyss T."/>
            <person name="Zelensky A."/>
            <person name="Zhou K."/>
            <person name="Armbrust E.V."/>
            <person name="Bhattacharya D."/>
            <person name="Goodenough U.W."/>
            <person name="Van de Peer Y."/>
            <person name="Grigoriev I.V."/>
        </authorList>
    </citation>
    <scope>NUCLEOTIDE SEQUENCE [LARGE SCALE GENOMIC DNA]</scope>
    <source>
        <strain evidence="5">RCC299 / NOUM17</strain>
    </source>
</reference>
<feature type="domain" description="EF-hand" evidence="3">
    <location>
        <begin position="13"/>
        <end position="48"/>
    </location>
</feature>
<dbReference type="PANTHER" id="PTHR23050">
    <property type="entry name" value="CALCIUM BINDING PROTEIN"/>
    <property type="match status" value="1"/>
</dbReference>
<dbReference type="OrthoDB" id="26525at2759"/>
<dbReference type="OMA" id="WEFDENM"/>
<dbReference type="EMBL" id="CP001574">
    <property type="protein sequence ID" value="ACO68341.1"/>
    <property type="molecule type" value="Genomic_DNA"/>
</dbReference>
<dbReference type="Gene3D" id="1.10.238.10">
    <property type="entry name" value="EF-hand"/>
    <property type="match status" value="2"/>
</dbReference>
<dbReference type="SUPFAM" id="SSF47473">
    <property type="entry name" value="EF-hand"/>
    <property type="match status" value="1"/>
</dbReference>
<dbReference type="InterPro" id="IPR018247">
    <property type="entry name" value="EF_Hand_1_Ca_BS"/>
</dbReference>
<dbReference type="KEGG" id="mis:MICPUN_113454"/>
<keyword evidence="5" id="KW-1185">Reference proteome</keyword>
<dbReference type="GO" id="GO:0005509">
    <property type="term" value="F:calcium ion binding"/>
    <property type="evidence" value="ECO:0007669"/>
    <property type="project" value="InterPro"/>
</dbReference>
<dbReference type="eggNOG" id="KOG0027">
    <property type="taxonomic scope" value="Eukaryota"/>
</dbReference>
<keyword evidence="1" id="KW-0677">Repeat</keyword>
<dbReference type="Proteomes" id="UP000002009">
    <property type="component" value="Chromosome 1"/>
</dbReference>
<dbReference type="AlphaFoldDB" id="C1FD69"/>
<evidence type="ECO:0000256" key="2">
    <source>
        <dbReference type="ARBA" id="ARBA00022837"/>
    </source>
</evidence>
<dbReference type="Pfam" id="PF13499">
    <property type="entry name" value="EF-hand_7"/>
    <property type="match status" value="1"/>
</dbReference>